<dbReference type="PIRSF" id="PIRSF037307">
    <property type="entry name" value="Lhr-like_helic_prd"/>
    <property type="match status" value="1"/>
</dbReference>
<keyword evidence="3" id="KW-0378">Hydrolase</keyword>
<sequence length="826" mass="94309">MNRKELLAIAENWFTQQGWKPFPFQKKTWDAYLKGKNGLLNAPTGSGKTYALWVPIVLEYLKQNPDYKTKPQKGLKAIWITPLRALSVEIAQAATRFAEETNSGLTVGIRTGDTSQKERAAQKKSMPDLLITTPESLHLLLSSKNYPKLFKNLNAIVVDEWHELLGSKRGVQTELALSRLKTVSKNLKIWGISATIGNLPQAQEVLLGAESEALKNSTLIKANIQKQIEVKSIIPESMEKFPWRGHLGLHLLDEVIPILNNSKTTLVFTNTRSQCELWFQKLMNKYPEFAGEVAMHHGSINKETRLWVEQAIRNESLKAVICTSSLDLGVDFAPVETIIQIGGPKGVARFLQRAGRSGHQPGKASRIYFLPTHAIELIEAAALQKAVEKKAVEDRIPYLQSFDVLVQYLTTLAVSDGFYPNEIYPEIKSTFCFQGLTEDEWRWCLNFITKGSQSLQTYDEYKKVEIEEDGRFKVNHRGVAMRHRLQIGTIVSDAMLTVKYVKGGFIGTIEEWFVSKLKPGDVFTFAGRNLELSRIKGMQVLVRKSKKKTAKVPSWMGGRMTFSAQMSELLREELYEAAESLSVTSSGVEKSPELTALQPILERQQLESIIPKQDEFLIETFKTREGYHAIFYPFEGRFVHEALGSLLAYRISLLSPISFSIAFNDYGFELLSDQEIDMQQVLDNDLFSEEFLMDDLYKSLNATEMARRKFRDIAVVAGLVFTGYPNKLIKSKHLQSSSQLLFDVFRDYEDDNLLFQQAFRETFEHQLEEGRLRLALERIHHQKIVWKSCQKPTPFSFPIITDRLREKLSSEKLEDRIQRMLKQLEK</sequence>
<protein>
    <submittedName>
        <fullName evidence="12">DNA ligase-associated DEXH box helicase</fullName>
    </submittedName>
</protein>
<evidence type="ECO:0000256" key="3">
    <source>
        <dbReference type="ARBA" id="ARBA00022801"/>
    </source>
</evidence>
<dbReference type="SMART" id="SM00487">
    <property type="entry name" value="DEXDc"/>
    <property type="match status" value="1"/>
</dbReference>
<dbReference type="CDD" id="cd17922">
    <property type="entry name" value="DEXHc_LHR-like"/>
    <property type="match status" value="1"/>
</dbReference>
<dbReference type="NCBIfam" id="TIGR04121">
    <property type="entry name" value="DEXH_lig_assoc"/>
    <property type="match status" value="1"/>
</dbReference>
<dbReference type="GeneID" id="94369220"/>
<dbReference type="InterPro" id="IPR045628">
    <property type="entry name" value="Lhr_WH_dom"/>
</dbReference>
<dbReference type="SMART" id="SM00490">
    <property type="entry name" value="HELICc"/>
    <property type="match status" value="1"/>
</dbReference>
<dbReference type="Pfam" id="PF19306">
    <property type="entry name" value="WHD_Lhr"/>
    <property type="match status" value="1"/>
</dbReference>
<dbReference type="Pfam" id="PF08494">
    <property type="entry name" value="DEAD_assoc"/>
    <property type="match status" value="1"/>
</dbReference>
<evidence type="ECO:0000256" key="7">
    <source>
        <dbReference type="ARBA" id="ARBA00023204"/>
    </source>
</evidence>
<dbReference type="RefSeq" id="WP_027885095.1">
    <property type="nucleotide sequence ID" value="NZ_BMWY01000004.1"/>
</dbReference>
<dbReference type="Gene3D" id="3.40.50.300">
    <property type="entry name" value="P-loop containing nucleotide triphosphate hydrolases"/>
    <property type="match status" value="2"/>
</dbReference>
<dbReference type="SUPFAM" id="SSF52540">
    <property type="entry name" value="P-loop containing nucleoside triphosphate hydrolases"/>
    <property type="match status" value="1"/>
</dbReference>
<dbReference type="PANTHER" id="PTHR47962">
    <property type="entry name" value="ATP-DEPENDENT HELICASE LHR-RELATED-RELATED"/>
    <property type="match status" value="1"/>
</dbReference>
<dbReference type="GO" id="GO:0016874">
    <property type="term" value="F:ligase activity"/>
    <property type="evidence" value="ECO:0007669"/>
    <property type="project" value="UniProtKB-KW"/>
</dbReference>
<dbReference type="InterPro" id="IPR014001">
    <property type="entry name" value="Helicase_ATP-bd"/>
</dbReference>
<comment type="caution">
    <text evidence="12">The sequence shown here is derived from an EMBL/GenBank/DDBJ whole genome shotgun (WGS) entry which is preliminary data.</text>
</comment>
<dbReference type="InterPro" id="IPR027417">
    <property type="entry name" value="P-loop_NTPase"/>
</dbReference>
<dbReference type="InterPro" id="IPR052511">
    <property type="entry name" value="ATP-dep_Helicase"/>
</dbReference>
<organism evidence="12 13">
    <name type="scientific">Mesonia mobilis</name>
    <dbReference type="NCBI Taxonomy" id="369791"/>
    <lineage>
        <taxon>Bacteria</taxon>
        <taxon>Pseudomonadati</taxon>
        <taxon>Bacteroidota</taxon>
        <taxon>Flavobacteriia</taxon>
        <taxon>Flavobacteriales</taxon>
        <taxon>Flavobacteriaceae</taxon>
        <taxon>Mesonia</taxon>
    </lineage>
</organism>
<keyword evidence="6" id="KW-0238">DNA-binding</keyword>
<evidence type="ECO:0000256" key="4">
    <source>
        <dbReference type="ARBA" id="ARBA00022806"/>
    </source>
</evidence>
<evidence type="ECO:0000256" key="8">
    <source>
        <dbReference type="ARBA" id="ARBA00023235"/>
    </source>
</evidence>
<dbReference type="Pfam" id="PF00271">
    <property type="entry name" value="Helicase_C"/>
    <property type="match status" value="1"/>
</dbReference>
<proteinExistence type="inferred from homology"/>
<keyword evidence="7" id="KW-0234">DNA repair</keyword>
<dbReference type="Proteomes" id="UP000615593">
    <property type="component" value="Unassembled WGS sequence"/>
</dbReference>
<evidence type="ECO:0000256" key="1">
    <source>
        <dbReference type="ARBA" id="ARBA00022741"/>
    </source>
</evidence>
<dbReference type="Pfam" id="PF00270">
    <property type="entry name" value="DEAD"/>
    <property type="match status" value="1"/>
</dbReference>
<evidence type="ECO:0000259" key="11">
    <source>
        <dbReference type="PROSITE" id="PS51194"/>
    </source>
</evidence>
<comment type="similarity">
    <text evidence="9">Belongs to the Lhr helicase family. Lhr-Core subfamily.</text>
</comment>
<dbReference type="EMBL" id="BMWY01000004">
    <property type="protein sequence ID" value="GGZ54891.1"/>
    <property type="molecule type" value="Genomic_DNA"/>
</dbReference>
<dbReference type="PROSITE" id="PS51194">
    <property type="entry name" value="HELICASE_CTER"/>
    <property type="match status" value="1"/>
</dbReference>
<dbReference type="PANTHER" id="PTHR47962:SF3">
    <property type="entry name" value="LARGE ATP-DEPENDENT HELICASE-RELATED PROTEIN"/>
    <property type="match status" value="1"/>
</dbReference>
<keyword evidence="2" id="KW-0227">DNA damage</keyword>
<dbReference type="InterPro" id="IPR011545">
    <property type="entry name" value="DEAD/DEAH_box_helicase_dom"/>
</dbReference>
<accession>A0ABQ3BWM4</accession>
<evidence type="ECO:0000256" key="9">
    <source>
        <dbReference type="ARBA" id="ARBA00093467"/>
    </source>
</evidence>
<keyword evidence="13" id="KW-1185">Reference proteome</keyword>
<dbReference type="InterPro" id="IPR017170">
    <property type="entry name" value="Lhr-like"/>
</dbReference>
<name>A0ABQ3BWM4_9FLAO</name>
<dbReference type="InterPro" id="IPR013701">
    <property type="entry name" value="Lhr-like_DEAD/DEAH_assoc"/>
</dbReference>
<dbReference type="InterPro" id="IPR001650">
    <property type="entry name" value="Helicase_C-like"/>
</dbReference>
<keyword evidence="8" id="KW-0413">Isomerase</keyword>
<evidence type="ECO:0000259" key="10">
    <source>
        <dbReference type="PROSITE" id="PS51192"/>
    </source>
</evidence>
<feature type="domain" description="Helicase ATP-binding" evidence="10">
    <location>
        <begin position="29"/>
        <end position="214"/>
    </location>
</feature>
<gene>
    <name evidence="12" type="ORF">GCM10008088_15560</name>
</gene>
<feature type="domain" description="Helicase C-terminal" evidence="11">
    <location>
        <begin position="251"/>
        <end position="410"/>
    </location>
</feature>
<keyword evidence="5" id="KW-0067">ATP-binding</keyword>
<evidence type="ECO:0000256" key="6">
    <source>
        <dbReference type="ARBA" id="ARBA00023125"/>
    </source>
</evidence>
<evidence type="ECO:0000256" key="5">
    <source>
        <dbReference type="ARBA" id="ARBA00022840"/>
    </source>
</evidence>
<evidence type="ECO:0000313" key="12">
    <source>
        <dbReference type="EMBL" id="GGZ54891.1"/>
    </source>
</evidence>
<keyword evidence="1" id="KW-0547">Nucleotide-binding</keyword>
<evidence type="ECO:0000256" key="2">
    <source>
        <dbReference type="ARBA" id="ARBA00022763"/>
    </source>
</evidence>
<keyword evidence="4" id="KW-0347">Helicase</keyword>
<dbReference type="CDD" id="cd18796">
    <property type="entry name" value="SF2_C_LHR"/>
    <property type="match status" value="1"/>
</dbReference>
<evidence type="ECO:0000313" key="13">
    <source>
        <dbReference type="Proteomes" id="UP000615593"/>
    </source>
</evidence>
<dbReference type="InterPro" id="IPR026362">
    <property type="entry name" value="DEXH_lig_assoc"/>
</dbReference>
<reference evidence="13" key="1">
    <citation type="journal article" date="2019" name="Int. J. Syst. Evol. Microbiol.">
        <title>The Global Catalogue of Microorganisms (GCM) 10K type strain sequencing project: providing services to taxonomists for standard genome sequencing and annotation.</title>
        <authorList>
            <consortium name="The Broad Institute Genomics Platform"/>
            <consortium name="The Broad Institute Genome Sequencing Center for Infectious Disease"/>
            <person name="Wu L."/>
            <person name="Ma J."/>
        </authorList>
    </citation>
    <scope>NUCLEOTIDE SEQUENCE [LARGE SCALE GENOMIC DNA]</scope>
    <source>
        <strain evidence="13">KCTC 12708</strain>
    </source>
</reference>
<keyword evidence="12" id="KW-0436">Ligase</keyword>
<dbReference type="PROSITE" id="PS51192">
    <property type="entry name" value="HELICASE_ATP_BIND_1"/>
    <property type="match status" value="1"/>
</dbReference>